<evidence type="ECO:0000313" key="3">
    <source>
        <dbReference type="Proteomes" id="UP001300763"/>
    </source>
</evidence>
<reference evidence="2 3" key="1">
    <citation type="submission" date="2023-02" db="EMBL/GenBank/DDBJ databases">
        <title>Genome sequencing required for Actinomycetospora new species description.</title>
        <authorList>
            <person name="Saimee Y."/>
            <person name="Duangmal K."/>
        </authorList>
    </citation>
    <scope>NUCLEOTIDE SEQUENCE [LARGE SCALE GENOMIC DNA]</scope>
    <source>
        <strain evidence="2 3">DW7H6</strain>
    </source>
</reference>
<sequence>MTAPGEGFDVSPDELRAGAVALRGDAEALARAGRVASAAATSAAGACGVEPLGTAAARFGQGLDGAVRAVSGRVSEAAASLEGSATTYVTDDVGAAGGLGRPGAAPGPAVVLPGLGGP</sequence>
<gene>
    <name evidence="2" type="ORF">PGB27_16670</name>
</gene>
<keyword evidence="3" id="KW-1185">Reference proteome</keyword>
<dbReference type="EMBL" id="JAQZAO010000007">
    <property type="protein sequence ID" value="MDD7966972.1"/>
    <property type="molecule type" value="Genomic_DNA"/>
</dbReference>
<dbReference type="Proteomes" id="UP001300763">
    <property type="component" value="Unassembled WGS sequence"/>
</dbReference>
<feature type="compositionally biased region" description="Low complexity" evidence="1">
    <location>
        <begin position="102"/>
        <end position="118"/>
    </location>
</feature>
<accession>A0ABT5SVT9</accession>
<evidence type="ECO:0000256" key="1">
    <source>
        <dbReference type="SAM" id="MobiDB-lite"/>
    </source>
</evidence>
<evidence type="ECO:0008006" key="4">
    <source>
        <dbReference type="Google" id="ProtNLM"/>
    </source>
</evidence>
<feature type="region of interest" description="Disordered" evidence="1">
    <location>
        <begin position="99"/>
        <end position="118"/>
    </location>
</feature>
<protein>
    <recommendedName>
        <fullName evidence="4">Excreted virulence factor EspC (Type VII ESX diderm)</fullName>
    </recommendedName>
</protein>
<proteinExistence type="predicted"/>
<evidence type="ECO:0000313" key="2">
    <source>
        <dbReference type="EMBL" id="MDD7966972.1"/>
    </source>
</evidence>
<dbReference type="RefSeq" id="WP_274201510.1">
    <property type="nucleotide sequence ID" value="NZ_JAQZAO010000007.1"/>
</dbReference>
<name>A0ABT5SVT9_9PSEU</name>
<comment type="caution">
    <text evidence="2">The sequence shown here is derived from an EMBL/GenBank/DDBJ whole genome shotgun (WGS) entry which is preliminary data.</text>
</comment>
<organism evidence="2 3">
    <name type="scientific">Actinomycetospora lemnae</name>
    <dbReference type="NCBI Taxonomy" id="3019891"/>
    <lineage>
        <taxon>Bacteria</taxon>
        <taxon>Bacillati</taxon>
        <taxon>Actinomycetota</taxon>
        <taxon>Actinomycetes</taxon>
        <taxon>Pseudonocardiales</taxon>
        <taxon>Pseudonocardiaceae</taxon>
        <taxon>Actinomycetospora</taxon>
    </lineage>
</organism>